<dbReference type="InterPro" id="IPR053235">
    <property type="entry name" value="Ser_Thr_kinase"/>
</dbReference>
<organism evidence="3 4">
    <name type="scientific">Aureobasidium namibiae CBS 147.97</name>
    <dbReference type="NCBI Taxonomy" id="1043004"/>
    <lineage>
        <taxon>Eukaryota</taxon>
        <taxon>Fungi</taxon>
        <taxon>Dikarya</taxon>
        <taxon>Ascomycota</taxon>
        <taxon>Pezizomycotina</taxon>
        <taxon>Dothideomycetes</taxon>
        <taxon>Dothideomycetidae</taxon>
        <taxon>Dothideales</taxon>
        <taxon>Saccotheciaceae</taxon>
        <taxon>Aureobasidium</taxon>
    </lineage>
</organism>
<dbReference type="PANTHER" id="PTHR24361:SF613">
    <property type="entry name" value="NUCLEAR RECEPTOR-BINDING PROTEIN-RELATED"/>
    <property type="match status" value="1"/>
</dbReference>
<reference evidence="3 4" key="1">
    <citation type="journal article" date="2014" name="BMC Genomics">
        <title>Genome sequencing of four Aureobasidium pullulans varieties: biotechnological potential, stress tolerance, and description of new species.</title>
        <authorList>
            <person name="Gostin Ar C."/>
            <person name="Ohm R.A."/>
            <person name="Kogej T."/>
            <person name="Sonjak S."/>
            <person name="Turk M."/>
            <person name="Zajc J."/>
            <person name="Zalar P."/>
            <person name="Grube M."/>
            <person name="Sun H."/>
            <person name="Han J."/>
            <person name="Sharma A."/>
            <person name="Chiniquy J."/>
            <person name="Ngan C.Y."/>
            <person name="Lipzen A."/>
            <person name="Barry K."/>
            <person name="Grigoriev I.V."/>
            <person name="Gunde-Cimerman N."/>
        </authorList>
    </citation>
    <scope>NUCLEOTIDE SEQUENCE [LARGE SCALE GENOMIC DNA]</scope>
    <source>
        <strain evidence="3 4">CBS 147.97</strain>
    </source>
</reference>
<dbReference type="AlphaFoldDB" id="A0A074WH64"/>
<dbReference type="GO" id="GO:0005524">
    <property type="term" value="F:ATP binding"/>
    <property type="evidence" value="ECO:0007669"/>
    <property type="project" value="InterPro"/>
</dbReference>
<keyword evidence="3" id="KW-0808">Transferase</keyword>
<feature type="region of interest" description="Disordered" evidence="1">
    <location>
        <begin position="1"/>
        <end position="22"/>
    </location>
</feature>
<dbReference type="Proteomes" id="UP000027730">
    <property type="component" value="Unassembled WGS sequence"/>
</dbReference>
<protein>
    <submittedName>
        <fullName evidence="3">Kinase-like protein</fullName>
    </submittedName>
</protein>
<proteinExistence type="predicted"/>
<name>A0A074WH64_9PEZI</name>
<dbReference type="PROSITE" id="PS50011">
    <property type="entry name" value="PROTEIN_KINASE_DOM"/>
    <property type="match status" value="1"/>
</dbReference>
<gene>
    <name evidence="3" type="ORF">M436DRAFT_74699</name>
</gene>
<dbReference type="STRING" id="1043004.A0A074WH64"/>
<dbReference type="OrthoDB" id="310217at2759"/>
<sequence>MSQSSHVLDTSKSEKLPASSSDTTFKPSIQYLVQGVVKNHSFTHFLFHKIWLCDCVDLDEIAKLKLITFLLSHYEKDYGDFDMFGPMEYAFVAMKILPSGGEASSCVVMQHIHTRRLRKLYVFKTITRDKSLISHPEHGIISDEAYILLGKLKTNLYPHPNIIQLFNCVTSNAVAGIQIHILQMEYCDGGDLWELNNRCIKHGSRMPRSFVAHIFNSLSAALAYLHHGLILSSAGSLKHTHLPDATNRWRTILHNDIKPENIFLRWPMNTPSSASLYPDIVLADFGAAGVESHIKGPRGTYRYSAPEVREAFDASSSLLHRFRIAAANQMSKNVVLTTKSDIWGVGAVMRSLLFEYQRERGGKEWEAKERALQWRELEMVYGETMVMWVRRCLGYTASARPSARTLLGLAVEEVREEAVIDERVQRVPEWIWSREQKI</sequence>
<dbReference type="InterPro" id="IPR008271">
    <property type="entry name" value="Ser/Thr_kinase_AS"/>
</dbReference>
<evidence type="ECO:0000259" key="2">
    <source>
        <dbReference type="PROSITE" id="PS50011"/>
    </source>
</evidence>
<dbReference type="InterPro" id="IPR000719">
    <property type="entry name" value="Prot_kinase_dom"/>
</dbReference>
<dbReference type="HOGENOM" id="CLU_625528_0_0_1"/>
<dbReference type="SMART" id="SM00220">
    <property type="entry name" value="S_TKc"/>
    <property type="match status" value="1"/>
</dbReference>
<dbReference type="CDD" id="cd00180">
    <property type="entry name" value="PKc"/>
    <property type="match status" value="1"/>
</dbReference>
<dbReference type="Pfam" id="PF00069">
    <property type="entry name" value="Pkinase"/>
    <property type="match status" value="1"/>
</dbReference>
<dbReference type="GO" id="GO:0006974">
    <property type="term" value="P:DNA damage response"/>
    <property type="evidence" value="ECO:0007669"/>
    <property type="project" value="TreeGrafter"/>
</dbReference>
<dbReference type="PROSITE" id="PS00108">
    <property type="entry name" value="PROTEIN_KINASE_ST"/>
    <property type="match status" value="1"/>
</dbReference>
<feature type="domain" description="Protein kinase" evidence="2">
    <location>
        <begin position="91"/>
        <end position="420"/>
    </location>
</feature>
<dbReference type="GO" id="GO:0005737">
    <property type="term" value="C:cytoplasm"/>
    <property type="evidence" value="ECO:0007669"/>
    <property type="project" value="TreeGrafter"/>
</dbReference>
<dbReference type="PANTHER" id="PTHR24361">
    <property type="entry name" value="MITOGEN-ACTIVATED KINASE KINASE KINASE"/>
    <property type="match status" value="1"/>
</dbReference>
<evidence type="ECO:0000313" key="3">
    <source>
        <dbReference type="EMBL" id="KEQ70964.1"/>
    </source>
</evidence>
<dbReference type="GeneID" id="25415520"/>
<evidence type="ECO:0000256" key="1">
    <source>
        <dbReference type="SAM" id="MobiDB-lite"/>
    </source>
</evidence>
<accession>A0A074WH64</accession>
<keyword evidence="3" id="KW-0418">Kinase</keyword>
<dbReference type="InterPro" id="IPR011009">
    <property type="entry name" value="Kinase-like_dom_sf"/>
</dbReference>
<keyword evidence="4" id="KW-1185">Reference proteome</keyword>
<dbReference type="RefSeq" id="XP_013425303.1">
    <property type="nucleotide sequence ID" value="XM_013569849.1"/>
</dbReference>
<dbReference type="EMBL" id="KL584715">
    <property type="protein sequence ID" value="KEQ70964.1"/>
    <property type="molecule type" value="Genomic_DNA"/>
</dbReference>
<dbReference type="GO" id="GO:0004674">
    <property type="term" value="F:protein serine/threonine kinase activity"/>
    <property type="evidence" value="ECO:0007669"/>
    <property type="project" value="TreeGrafter"/>
</dbReference>
<evidence type="ECO:0000313" key="4">
    <source>
        <dbReference type="Proteomes" id="UP000027730"/>
    </source>
</evidence>
<dbReference type="SUPFAM" id="SSF56112">
    <property type="entry name" value="Protein kinase-like (PK-like)"/>
    <property type="match status" value="1"/>
</dbReference>
<dbReference type="Gene3D" id="1.10.510.10">
    <property type="entry name" value="Transferase(Phosphotransferase) domain 1"/>
    <property type="match status" value="1"/>
</dbReference>